<evidence type="ECO:0000259" key="1">
    <source>
        <dbReference type="Pfam" id="PF18803"/>
    </source>
</evidence>
<dbReference type="OrthoDB" id="3004525at2759"/>
<dbReference type="InterPro" id="IPR041457">
    <property type="entry name" value="CxC2_KDZ-assoc"/>
</dbReference>
<protein>
    <recommendedName>
        <fullName evidence="1">CxC2-like cysteine cluster KDZ transposase-associated domain-containing protein</fullName>
    </recommendedName>
</protein>
<dbReference type="EMBL" id="KN837163">
    <property type="protein sequence ID" value="KIJ38144.1"/>
    <property type="molecule type" value="Genomic_DNA"/>
</dbReference>
<gene>
    <name evidence="2" type="ORF">M422DRAFT_177109</name>
</gene>
<keyword evidence="3" id="KW-1185">Reference proteome</keyword>
<proteinExistence type="predicted"/>
<evidence type="ECO:0000313" key="2">
    <source>
        <dbReference type="EMBL" id="KIJ38144.1"/>
    </source>
</evidence>
<dbReference type="HOGENOM" id="CLU_003703_1_0_1"/>
<evidence type="ECO:0000313" key="3">
    <source>
        <dbReference type="Proteomes" id="UP000054279"/>
    </source>
</evidence>
<name>A0A0C9UTD0_SPHS4</name>
<accession>A0A0C9UTD0</accession>
<reference evidence="2 3" key="1">
    <citation type="submission" date="2014-06" db="EMBL/GenBank/DDBJ databases">
        <title>Evolutionary Origins and Diversification of the Mycorrhizal Mutualists.</title>
        <authorList>
            <consortium name="DOE Joint Genome Institute"/>
            <consortium name="Mycorrhizal Genomics Consortium"/>
            <person name="Kohler A."/>
            <person name="Kuo A."/>
            <person name="Nagy L.G."/>
            <person name="Floudas D."/>
            <person name="Copeland A."/>
            <person name="Barry K.W."/>
            <person name="Cichocki N."/>
            <person name="Veneault-Fourrey C."/>
            <person name="LaButti K."/>
            <person name="Lindquist E.A."/>
            <person name="Lipzen A."/>
            <person name="Lundell T."/>
            <person name="Morin E."/>
            <person name="Murat C."/>
            <person name="Riley R."/>
            <person name="Ohm R."/>
            <person name="Sun H."/>
            <person name="Tunlid A."/>
            <person name="Henrissat B."/>
            <person name="Grigoriev I.V."/>
            <person name="Hibbett D.S."/>
            <person name="Martin F."/>
        </authorList>
    </citation>
    <scope>NUCLEOTIDE SEQUENCE [LARGE SCALE GENOMIC DNA]</scope>
    <source>
        <strain evidence="2 3">SS14</strain>
    </source>
</reference>
<dbReference type="AlphaFoldDB" id="A0A0C9UTD0"/>
<feature type="domain" description="CxC2-like cysteine cluster KDZ transposase-associated" evidence="1">
    <location>
        <begin position="57"/>
        <end position="112"/>
    </location>
</feature>
<sequence length="179" mass="20655">MYQHEAPPVSKLTCFGDDCTKPGVYNCVDCDDIGFYCQNCILVKHQHLPFHWIEEWDGNSEQLFTRKWFPATILCPRTAFTFRVLKLFHLLNHMACTTPWDFAGTMHRITDHVCTTDVTDIYKTFKHVQRQWRVVCAWKRGGVRDAKAPRQPGSLVIGCVSCPMPGINLNANWEKHPDS</sequence>
<organism evidence="2 3">
    <name type="scientific">Sphaerobolus stellatus (strain SS14)</name>
    <dbReference type="NCBI Taxonomy" id="990650"/>
    <lineage>
        <taxon>Eukaryota</taxon>
        <taxon>Fungi</taxon>
        <taxon>Dikarya</taxon>
        <taxon>Basidiomycota</taxon>
        <taxon>Agaricomycotina</taxon>
        <taxon>Agaricomycetes</taxon>
        <taxon>Phallomycetidae</taxon>
        <taxon>Geastrales</taxon>
        <taxon>Sphaerobolaceae</taxon>
        <taxon>Sphaerobolus</taxon>
    </lineage>
</organism>
<dbReference type="Proteomes" id="UP000054279">
    <property type="component" value="Unassembled WGS sequence"/>
</dbReference>
<dbReference type="Pfam" id="PF18803">
    <property type="entry name" value="CxC2"/>
    <property type="match status" value="1"/>
</dbReference>